<dbReference type="AlphaFoldDB" id="A0A1A5JKW1"/>
<proteinExistence type="predicted"/>
<name>A0A1A5JKW1_RHILI</name>
<protein>
    <submittedName>
        <fullName evidence="1">Uncharacterized protein</fullName>
    </submittedName>
</protein>
<dbReference type="GeneID" id="66682014"/>
<sequence>MRHILVADAGSRMVRVYAGDGDWNGHRMPTRSVTVLDEDTFLRGRASPEAGGPKGLDVDRSNCVVAVTCEEQTLAFFALLSILGSVENCRQEGAIASA</sequence>
<accession>A0A1A5JKW1</accession>
<dbReference type="Proteomes" id="UP000093748">
    <property type="component" value="Unassembled WGS sequence"/>
</dbReference>
<dbReference type="RefSeq" id="WP_032931722.1">
    <property type="nucleotide sequence ID" value="NZ_LZTH01000001.1"/>
</dbReference>
<organism evidence="1 2">
    <name type="scientific">Rhizobium loti</name>
    <name type="common">Mesorhizobium loti</name>
    <dbReference type="NCBI Taxonomy" id="381"/>
    <lineage>
        <taxon>Bacteria</taxon>
        <taxon>Pseudomonadati</taxon>
        <taxon>Pseudomonadota</taxon>
        <taxon>Alphaproteobacteria</taxon>
        <taxon>Hyphomicrobiales</taxon>
        <taxon>Phyllobacteriaceae</taxon>
        <taxon>Mesorhizobium</taxon>
    </lineage>
</organism>
<reference evidence="2" key="1">
    <citation type="submission" date="2016-06" db="EMBL/GenBank/DDBJ databases">
        <title>NZP2037 Pacbio-Illumina hybrid assembly.</title>
        <authorList>
            <person name="Ramsay J.P."/>
        </authorList>
    </citation>
    <scope>NUCLEOTIDE SEQUENCE [LARGE SCALE GENOMIC DNA]</scope>
    <source>
        <strain evidence="2">R7ANS::ICEMlSym2042</strain>
    </source>
</reference>
<gene>
    <name evidence="1" type="ORF">BAE39_09120</name>
</gene>
<dbReference type="EMBL" id="LZTJ01000001">
    <property type="protein sequence ID" value="OBP83591.1"/>
    <property type="molecule type" value="Genomic_DNA"/>
</dbReference>
<evidence type="ECO:0000313" key="1">
    <source>
        <dbReference type="EMBL" id="OBP83591.1"/>
    </source>
</evidence>
<evidence type="ECO:0000313" key="2">
    <source>
        <dbReference type="Proteomes" id="UP000093748"/>
    </source>
</evidence>
<comment type="caution">
    <text evidence="1">The sequence shown here is derived from an EMBL/GenBank/DDBJ whole genome shotgun (WGS) entry which is preliminary data.</text>
</comment>